<evidence type="ECO:0000256" key="1">
    <source>
        <dbReference type="SAM" id="MobiDB-lite"/>
    </source>
</evidence>
<keyword evidence="5" id="KW-1185">Reference proteome</keyword>
<keyword evidence="2" id="KW-0732">Signal</keyword>
<dbReference type="Pfam" id="PF07534">
    <property type="entry name" value="TLD"/>
    <property type="match status" value="1"/>
</dbReference>
<dbReference type="OrthoDB" id="26679at2759"/>
<evidence type="ECO:0000313" key="4">
    <source>
        <dbReference type="EMBL" id="CEL95625.1"/>
    </source>
</evidence>
<dbReference type="Proteomes" id="UP000041254">
    <property type="component" value="Unassembled WGS sequence"/>
</dbReference>
<protein>
    <recommendedName>
        <fullName evidence="3">TLDc domain-containing protein</fullName>
    </recommendedName>
</protein>
<dbReference type="PhylomeDB" id="A0A0G4EHG8"/>
<feature type="compositionally biased region" description="Low complexity" evidence="1">
    <location>
        <begin position="265"/>
        <end position="277"/>
    </location>
</feature>
<evidence type="ECO:0000256" key="2">
    <source>
        <dbReference type="SAM" id="SignalP"/>
    </source>
</evidence>
<proteinExistence type="predicted"/>
<dbReference type="InParanoid" id="A0A0G4EHG8"/>
<feature type="signal peptide" evidence="2">
    <location>
        <begin position="1"/>
        <end position="23"/>
    </location>
</feature>
<feature type="domain" description="TLDc" evidence="3">
    <location>
        <begin position="49"/>
        <end position="116"/>
    </location>
</feature>
<dbReference type="AlphaFoldDB" id="A0A0G4EHG8"/>
<gene>
    <name evidence="4" type="ORF">Vbra_4954</name>
</gene>
<evidence type="ECO:0000259" key="3">
    <source>
        <dbReference type="Pfam" id="PF07534"/>
    </source>
</evidence>
<feature type="chain" id="PRO_5005187772" description="TLDc domain-containing protein" evidence="2">
    <location>
        <begin position="24"/>
        <end position="490"/>
    </location>
</feature>
<sequence>MVRGVMLLALSVLLALCVACCHAFVRPRSTAQVRRLQVGLPANTSLSASEYEGLISLLGNDTNLTSLYRASVHGSTFDDLLDRVGDSEPLVFVVRKDQYVFGTSINCGIALAEERFGVTDPPDACEMWQFSLAGHFDVPTKIMAPFPKQRVFFGRADWSEGRLSLTVRTICMGDCARGVHFPNGSNDTRSCFQRTAAAYLPEGYMGVRETDGEAFMGERGSEYEAWFGGDRFFEADEVEVLHAVSTRATVPEEALVTPVAPPPAANSSPSPVDGSSLSASEYDGLRDLLGDNKTLTSIYRSSADGSTLHDMFSLIGADKVREGWSAEAGTVFLIRKAPYVCGTYVSLWAQFDQKPPPPTSLSEGLVTPTPPSGAYLWYFSLSGHFDEPTRFQLLQEAQDRVELWFPQFNDDLDRPVGGLELRGFALNGTMSDWSFMGEDRLDVEQAQSAIASRYVPEGYKGVRNEFGDAYLGGAFVFTADEVEVLKHDAE</sequence>
<dbReference type="VEuPathDB" id="CryptoDB:Vbra_4954"/>
<reference evidence="4 5" key="1">
    <citation type="submission" date="2014-11" db="EMBL/GenBank/DDBJ databases">
        <authorList>
            <person name="Zhu J."/>
            <person name="Qi W."/>
            <person name="Song R."/>
        </authorList>
    </citation>
    <scope>NUCLEOTIDE SEQUENCE [LARGE SCALE GENOMIC DNA]</scope>
</reference>
<accession>A0A0G4EHG8</accession>
<dbReference type="InterPro" id="IPR006571">
    <property type="entry name" value="TLDc_dom"/>
</dbReference>
<evidence type="ECO:0000313" key="5">
    <source>
        <dbReference type="Proteomes" id="UP000041254"/>
    </source>
</evidence>
<name>A0A0G4EHG8_VITBC</name>
<feature type="region of interest" description="Disordered" evidence="1">
    <location>
        <begin position="258"/>
        <end position="277"/>
    </location>
</feature>
<dbReference type="EMBL" id="CDMY01000234">
    <property type="protein sequence ID" value="CEL95625.1"/>
    <property type="molecule type" value="Genomic_DNA"/>
</dbReference>
<organism evidence="4 5">
    <name type="scientific">Vitrella brassicaformis (strain CCMP3155)</name>
    <dbReference type="NCBI Taxonomy" id="1169540"/>
    <lineage>
        <taxon>Eukaryota</taxon>
        <taxon>Sar</taxon>
        <taxon>Alveolata</taxon>
        <taxon>Colpodellida</taxon>
        <taxon>Vitrellaceae</taxon>
        <taxon>Vitrella</taxon>
    </lineage>
</organism>